<sequence>MLGERLKYLRKSLGLTQEELAQKLGISMMTLRRYESNKSQPDAEVLTKLLKLFHVNLNWLLTGKGNMFINNEHNIPVPSPIDRELFQRITELIEGYYKAGLLNGVPEEEIIEMVKFLYKKVKPIKDREEADWREELNKLGKNYAKIFLT</sequence>
<organism evidence="3 4">
    <name type="scientific">Balnearium lithotrophicum</name>
    <dbReference type="NCBI Taxonomy" id="223788"/>
    <lineage>
        <taxon>Bacteria</taxon>
        <taxon>Pseudomonadati</taxon>
        <taxon>Aquificota</taxon>
        <taxon>Aquificia</taxon>
        <taxon>Desulfurobacteriales</taxon>
        <taxon>Desulfurobacteriaceae</taxon>
        <taxon>Balnearium</taxon>
    </lineage>
</organism>
<dbReference type="Pfam" id="PF01381">
    <property type="entry name" value="HTH_3"/>
    <property type="match status" value="1"/>
</dbReference>
<dbReference type="Gene3D" id="1.10.260.40">
    <property type="entry name" value="lambda repressor-like DNA-binding domains"/>
    <property type="match status" value="1"/>
</dbReference>
<dbReference type="EMBL" id="FXTM01000025">
    <property type="protein sequence ID" value="SMO74869.1"/>
    <property type="molecule type" value="Genomic_DNA"/>
</dbReference>
<proteinExistence type="predicted"/>
<evidence type="ECO:0000313" key="4">
    <source>
        <dbReference type="Proteomes" id="UP000317315"/>
    </source>
</evidence>
<evidence type="ECO:0000313" key="3">
    <source>
        <dbReference type="EMBL" id="SMO74869.1"/>
    </source>
</evidence>
<keyword evidence="1" id="KW-0238">DNA-binding</keyword>
<dbReference type="InterPro" id="IPR010982">
    <property type="entry name" value="Lambda_DNA-bd_dom_sf"/>
</dbReference>
<dbReference type="OrthoDB" id="13624at2"/>
<dbReference type="AlphaFoldDB" id="A0A521DT31"/>
<dbReference type="PANTHER" id="PTHR46558">
    <property type="entry name" value="TRACRIPTIONAL REGULATORY PROTEIN-RELATED-RELATED"/>
    <property type="match status" value="1"/>
</dbReference>
<dbReference type="CDD" id="cd00093">
    <property type="entry name" value="HTH_XRE"/>
    <property type="match status" value="1"/>
</dbReference>
<evidence type="ECO:0000259" key="2">
    <source>
        <dbReference type="PROSITE" id="PS50943"/>
    </source>
</evidence>
<dbReference type="SMART" id="SM00530">
    <property type="entry name" value="HTH_XRE"/>
    <property type="match status" value="1"/>
</dbReference>
<dbReference type="SUPFAM" id="SSF47413">
    <property type="entry name" value="lambda repressor-like DNA-binding domains"/>
    <property type="match status" value="1"/>
</dbReference>
<feature type="domain" description="HTH cro/C1-type" evidence="2">
    <location>
        <begin position="6"/>
        <end position="60"/>
    </location>
</feature>
<name>A0A521DT31_9BACT</name>
<keyword evidence="4" id="KW-1185">Reference proteome</keyword>
<evidence type="ECO:0000256" key="1">
    <source>
        <dbReference type="ARBA" id="ARBA00023125"/>
    </source>
</evidence>
<dbReference type="PANTHER" id="PTHR46558:SF11">
    <property type="entry name" value="HTH-TYPE TRANSCRIPTIONAL REGULATOR XRE"/>
    <property type="match status" value="1"/>
</dbReference>
<dbReference type="GO" id="GO:0003677">
    <property type="term" value="F:DNA binding"/>
    <property type="evidence" value="ECO:0007669"/>
    <property type="project" value="UniProtKB-KW"/>
</dbReference>
<dbReference type="PROSITE" id="PS50943">
    <property type="entry name" value="HTH_CROC1"/>
    <property type="match status" value="1"/>
</dbReference>
<accession>A0A521DT31</accession>
<dbReference type="RefSeq" id="WP_142936117.1">
    <property type="nucleotide sequence ID" value="NZ_FXTM01000025.1"/>
</dbReference>
<reference evidence="3 4" key="1">
    <citation type="submission" date="2017-05" db="EMBL/GenBank/DDBJ databases">
        <authorList>
            <person name="Varghese N."/>
            <person name="Submissions S."/>
        </authorList>
    </citation>
    <scope>NUCLEOTIDE SEQUENCE [LARGE SCALE GENOMIC DNA]</scope>
    <source>
        <strain evidence="3 4">DSM 16304</strain>
    </source>
</reference>
<dbReference type="Proteomes" id="UP000317315">
    <property type="component" value="Unassembled WGS sequence"/>
</dbReference>
<protein>
    <submittedName>
        <fullName evidence="3">Helix-turn-helix</fullName>
    </submittedName>
</protein>
<gene>
    <name evidence="3" type="ORF">SAMN06269117_12523</name>
</gene>
<dbReference type="InterPro" id="IPR001387">
    <property type="entry name" value="Cro/C1-type_HTH"/>
</dbReference>